<gene>
    <name evidence="4" type="ORF">FA15DRAFT_187667</name>
</gene>
<dbReference type="GO" id="GO:0003735">
    <property type="term" value="F:structural constituent of ribosome"/>
    <property type="evidence" value="ECO:0007669"/>
    <property type="project" value="InterPro"/>
</dbReference>
<evidence type="ECO:0000256" key="2">
    <source>
        <dbReference type="ARBA" id="ARBA00022980"/>
    </source>
</evidence>
<dbReference type="STRING" id="230819.A0A5C3LAQ1"/>
<name>A0A5C3LAQ1_COPMA</name>
<keyword evidence="2" id="KW-0689">Ribosomal protein</keyword>
<organism evidence="4 5">
    <name type="scientific">Coprinopsis marcescibilis</name>
    <name type="common">Agaric fungus</name>
    <name type="synonym">Psathyrella marcescibilis</name>
    <dbReference type="NCBI Taxonomy" id="230819"/>
    <lineage>
        <taxon>Eukaryota</taxon>
        <taxon>Fungi</taxon>
        <taxon>Dikarya</taxon>
        <taxon>Basidiomycota</taxon>
        <taxon>Agaricomycotina</taxon>
        <taxon>Agaricomycetes</taxon>
        <taxon>Agaricomycetidae</taxon>
        <taxon>Agaricales</taxon>
        <taxon>Agaricineae</taxon>
        <taxon>Psathyrellaceae</taxon>
        <taxon>Coprinopsis</taxon>
    </lineage>
</organism>
<dbReference type="AlphaFoldDB" id="A0A5C3LAQ1"/>
<dbReference type="GO" id="GO:0070124">
    <property type="term" value="P:mitochondrial translational initiation"/>
    <property type="evidence" value="ECO:0007669"/>
    <property type="project" value="TreeGrafter"/>
</dbReference>
<evidence type="ECO:0000256" key="1">
    <source>
        <dbReference type="ARBA" id="ARBA00006640"/>
    </source>
</evidence>
<dbReference type="PANTHER" id="PTHR41237:SF1">
    <property type="entry name" value="SMALL RIBOSOMAL SUBUNIT PROTEIN BS21M"/>
    <property type="match status" value="1"/>
</dbReference>
<dbReference type="InterPro" id="IPR052837">
    <property type="entry name" value="Mitoribosomal_bS21"/>
</dbReference>
<dbReference type="InterPro" id="IPR001911">
    <property type="entry name" value="Ribosomal_bS21"/>
</dbReference>
<dbReference type="Pfam" id="PF01165">
    <property type="entry name" value="Ribosomal_S21"/>
    <property type="match status" value="1"/>
</dbReference>
<dbReference type="Proteomes" id="UP000307440">
    <property type="component" value="Unassembled WGS sequence"/>
</dbReference>
<comment type="similarity">
    <text evidence="1">Belongs to the bacterial ribosomal protein bS21 family.</text>
</comment>
<keyword evidence="5" id="KW-1185">Reference proteome</keyword>
<keyword evidence="3" id="KW-0687">Ribonucleoprotein</keyword>
<evidence type="ECO:0000313" key="5">
    <source>
        <dbReference type="Proteomes" id="UP000307440"/>
    </source>
</evidence>
<reference evidence="4 5" key="1">
    <citation type="journal article" date="2019" name="Nat. Ecol. Evol.">
        <title>Megaphylogeny resolves global patterns of mushroom evolution.</title>
        <authorList>
            <person name="Varga T."/>
            <person name="Krizsan K."/>
            <person name="Foldi C."/>
            <person name="Dima B."/>
            <person name="Sanchez-Garcia M."/>
            <person name="Sanchez-Ramirez S."/>
            <person name="Szollosi G.J."/>
            <person name="Szarkandi J.G."/>
            <person name="Papp V."/>
            <person name="Albert L."/>
            <person name="Andreopoulos W."/>
            <person name="Angelini C."/>
            <person name="Antonin V."/>
            <person name="Barry K.W."/>
            <person name="Bougher N.L."/>
            <person name="Buchanan P."/>
            <person name="Buyck B."/>
            <person name="Bense V."/>
            <person name="Catcheside P."/>
            <person name="Chovatia M."/>
            <person name="Cooper J."/>
            <person name="Damon W."/>
            <person name="Desjardin D."/>
            <person name="Finy P."/>
            <person name="Geml J."/>
            <person name="Haridas S."/>
            <person name="Hughes K."/>
            <person name="Justo A."/>
            <person name="Karasinski D."/>
            <person name="Kautmanova I."/>
            <person name="Kiss B."/>
            <person name="Kocsube S."/>
            <person name="Kotiranta H."/>
            <person name="LaButti K.M."/>
            <person name="Lechner B.E."/>
            <person name="Liimatainen K."/>
            <person name="Lipzen A."/>
            <person name="Lukacs Z."/>
            <person name="Mihaltcheva S."/>
            <person name="Morgado L.N."/>
            <person name="Niskanen T."/>
            <person name="Noordeloos M.E."/>
            <person name="Ohm R.A."/>
            <person name="Ortiz-Santana B."/>
            <person name="Ovrebo C."/>
            <person name="Racz N."/>
            <person name="Riley R."/>
            <person name="Savchenko A."/>
            <person name="Shiryaev A."/>
            <person name="Soop K."/>
            <person name="Spirin V."/>
            <person name="Szebenyi C."/>
            <person name="Tomsovsky M."/>
            <person name="Tulloss R.E."/>
            <person name="Uehling J."/>
            <person name="Grigoriev I.V."/>
            <person name="Vagvolgyi C."/>
            <person name="Papp T."/>
            <person name="Martin F.M."/>
            <person name="Miettinen O."/>
            <person name="Hibbett D.S."/>
            <person name="Nagy L.G."/>
        </authorList>
    </citation>
    <scope>NUCLEOTIDE SEQUENCE [LARGE SCALE GENOMIC DNA]</scope>
    <source>
        <strain evidence="4 5">CBS 121175</strain>
    </source>
</reference>
<dbReference type="PANTHER" id="PTHR41237">
    <property type="entry name" value="37S RIBOSOMAL PROTEIN MRP21, MITOCHONDRIAL"/>
    <property type="match status" value="1"/>
</dbReference>
<evidence type="ECO:0000313" key="4">
    <source>
        <dbReference type="EMBL" id="TFK29917.1"/>
    </source>
</evidence>
<dbReference type="GO" id="GO:0005763">
    <property type="term" value="C:mitochondrial small ribosomal subunit"/>
    <property type="evidence" value="ECO:0007669"/>
    <property type="project" value="TreeGrafter"/>
</dbReference>
<sequence>MLFSSCTAALSRRVFASVTRPYNYLPRFVHSYTSAIPAVDRMQDLAGRISTSDEARWAQLDATRKTDDVPHGPYKGRSVRVQAGAVGDAIQRLDQILARNQVRKRLRLAERHEKRGNKLRRLASERWRKRFAFAVREKVQLVHKIRDRGA</sequence>
<protein>
    <submittedName>
        <fullName evidence="4">Uncharacterized protein</fullName>
    </submittedName>
</protein>
<dbReference type="EMBL" id="ML210147">
    <property type="protein sequence ID" value="TFK29917.1"/>
    <property type="molecule type" value="Genomic_DNA"/>
</dbReference>
<accession>A0A5C3LAQ1</accession>
<dbReference type="OrthoDB" id="2501249at2759"/>
<proteinExistence type="inferred from homology"/>
<evidence type="ECO:0000256" key="3">
    <source>
        <dbReference type="ARBA" id="ARBA00023274"/>
    </source>
</evidence>